<sequence length="136" mass="14801">MSGDFIQAFRNVHGMDCALLCDESFQLATSTKLCGYPLKLRELSLVFYIQDTFHKFWVLILWKISSALMASTDSKSGAGLHAEGSIAGSAVRNRVIPQSTASSLSPAYLLLVQNTSPTTIKGEELHHAPVSIFPIS</sequence>
<gene>
    <name evidence="1" type="ORF">SSLN_LOCUS19856</name>
</gene>
<name>A0A3P7F6R0_SCHSO</name>
<protein>
    <submittedName>
        <fullName evidence="1">Uncharacterized protein</fullName>
    </submittedName>
</protein>
<accession>A0A3P7F6R0</accession>
<dbReference type="AlphaFoldDB" id="A0A3P7F6R0"/>
<reference evidence="1 2" key="1">
    <citation type="submission" date="2018-11" db="EMBL/GenBank/DDBJ databases">
        <authorList>
            <consortium name="Pathogen Informatics"/>
        </authorList>
    </citation>
    <scope>NUCLEOTIDE SEQUENCE [LARGE SCALE GENOMIC DNA]</scope>
    <source>
        <strain evidence="1 2">NST_G2</strain>
    </source>
</reference>
<organism evidence="1 2">
    <name type="scientific">Schistocephalus solidus</name>
    <name type="common">Tapeworm</name>
    <dbReference type="NCBI Taxonomy" id="70667"/>
    <lineage>
        <taxon>Eukaryota</taxon>
        <taxon>Metazoa</taxon>
        <taxon>Spiralia</taxon>
        <taxon>Lophotrochozoa</taxon>
        <taxon>Platyhelminthes</taxon>
        <taxon>Cestoda</taxon>
        <taxon>Eucestoda</taxon>
        <taxon>Diphyllobothriidea</taxon>
        <taxon>Diphyllobothriidae</taxon>
        <taxon>Schistocephalus</taxon>
    </lineage>
</organism>
<dbReference type="Proteomes" id="UP000275846">
    <property type="component" value="Unassembled WGS sequence"/>
</dbReference>
<proteinExistence type="predicted"/>
<evidence type="ECO:0000313" key="2">
    <source>
        <dbReference type="Proteomes" id="UP000275846"/>
    </source>
</evidence>
<evidence type="ECO:0000313" key="1">
    <source>
        <dbReference type="EMBL" id="VDM06242.1"/>
    </source>
</evidence>
<keyword evidence="2" id="KW-1185">Reference proteome</keyword>
<dbReference type="EMBL" id="UYSU01049866">
    <property type="protein sequence ID" value="VDM06242.1"/>
    <property type="molecule type" value="Genomic_DNA"/>
</dbReference>